<dbReference type="GO" id="GO:0016477">
    <property type="term" value="P:cell migration"/>
    <property type="evidence" value="ECO:0007669"/>
    <property type="project" value="TreeGrafter"/>
</dbReference>
<keyword evidence="3" id="KW-1185">Reference proteome</keyword>
<proteinExistence type="predicted"/>
<dbReference type="GO" id="GO:0031267">
    <property type="term" value="F:small GTPase binding"/>
    <property type="evidence" value="ECO:0007669"/>
    <property type="project" value="TreeGrafter"/>
</dbReference>
<dbReference type="GO" id="GO:0005737">
    <property type="term" value="C:cytoplasm"/>
    <property type="evidence" value="ECO:0007669"/>
    <property type="project" value="TreeGrafter"/>
</dbReference>
<dbReference type="InterPro" id="IPR026791">
    <property type="entry name" value="DOCK"/>
</dbReference>
<dbReference type="GO" id="GO:0007520">
    <property type="term" value="P:myoblast fusion"/>
    <property type="evidence" value="ECO:0007669"/>
    <property type="project" value="TreeGrafter"/>
</dbReference>
<gene>
    <name evidence="2" type="ORF">Celaphus_00017121</name>
</gene>
<dbReference type="InterPro" id="IPR056372">
    <property type="entry name" value="TPR_DOCK"/>
</dbReference>
<dbReference type="Proteomes" id="UP000242450">
    <property type="component" value="Chromosome 16"/>
</dbReference>
<dbReference type="GO" id="GO:0005886">
    <property type="term" value="C:plasma membrane"/>
    <property type="evidence" value="ECO:0007669"/>
    <property type="project" value="TreeGrafter"/>
</dbReference>
<protein>
    <recommendedName>
        <fullName evidence="1">Dedicator of cytokinesis TPR repeats region domain-containing protein</fullName>
    </recommendedName>
</protein>
<evidence type="ECO:0000259" key="1">
    <source>
        <dbReference type="Pfam" id="PF23554"/>
    </source>
</evidence>
<accession>A0A212CMN1</accession>
<dbReference type="OrthoDB" id="18896at2759"/>
<dbReference type="GO" id="GO:0005085">
    <property type="term" value="F:guanyl-nucleotide exchange factor activity"/>
    <property type="evidence" value="ECO:0007669"/>
    <property type="project" value="InterPro"/>
</dbReference>
<dbReference type="EMBL" id="MKHE01000016">
    <property type="protein sequence ID" value="OWK07134.1"/>
    <property type="molecule type" value="Genomic_DNA"/>
</dbReference>
<evidence type="ECO:0000313" key="2">
    <source>
        <dbReference type="EMBL" id="OWK07134.1"/>
    </source>
</evidence>
<name>A0A212CMN1_CEREH</name>
<dbReference type="PANTHER" id="PTHR45653">
    <property type="entry name" value="DEDICATOR OF CYTOKINESIS"/>
    <property type="match status" value="1"/>
</dbReference>
<dbReference type="Pfam" id="PF23554">
    <property type="entry name" value="TPR_DOCK"/>
    <property type="match status" value="1"/>
</dbReference>
<dbReference type="PANTHER" id="PTHR45653:SF3">
    <property type="entry name" value="DEDICATOR OF CYTOKINESIS PROTEIN 5"/>
    <property type="match status" value="1"/>
</dbReference>
<sequence length="81" mass="9449">MEVDGGEIVKFLQDTLDALFNIMMEMSDDETYDFLVKLSKVLNFYVAHADDSSKTELLFAALKALKYLFRFIIQSRVLYLR</sequence>
<comment type="caution">
    <text evidence="2">The sequence shown here is derived from an EMBL/GenBank/DDBJ whole genome shotgun (WGS) entry which is preliminary data.</text>
</comment>
<dbReference type="AlphaFoldDB" id="A0A212CMN1"/>
<dbReference type="GO" id="GO:0007264">
    <property type="term" value="P:small GTPase-mediated signal transduction"/>
    <property type="evidence" value="ECO:0007669"/>
    <property type="project" value="InterPro"/>
</dbReference>
<reference evidence="2 3" key="1">
    <citation type="journal article" date="2018" name="Mol. Genet. Genomics">
        <title>The red deer Cervus elaphus genome CerEla1.0: sequencing, annotating, genes, and chromosomes.</title>
        <authorList>
            <person name="Bana N.A."/>
            <person name="Nyiri A."/>
            <person name="Nagy J."/>
            <person name="Frank K."/>
            <person name="Nagy T."/>
            <person name="Steger V."/>
            <person name="Schiller M."/>
            <person name="Lakatos P."/>
            <person name="Sugar L."/>
            <person name="Horn P."/>
            <person name="Barta E."/>
            <person name="Orosz L."/>
        </authorList>
    </citation>
    <scope>NUCLEOTIDE SEQUENCE [LARGE SCALE GENOMIC DNA]</scope>
    <source>
        <strain evidence="2">Hungarian</strain>
    </source>
</reference>
<feature type="domain" description="Dedicator of cytokinesis TPR repeats region" evidence="1">
    <location>
        <begin position="1"/>
        <end position="36"/>
    </location>
</feature>
<organism evidence="2 3">
    <name type="scientific">Cervus elaphus hippelaphus</name>
    <name type="common">European red deer</name>
    <dbReference type="NCBI Taxonomy" id="46360"/>
    <lineage>
        <taxon>Eukaryota</taxon>
        <taxon>Metazoa</taxon>
        <taxon>Chordata</taxon>
        <taxon>Craniata</taxon>
        <taxon>Vertebrata</taxon>
        <taxon>Euteleostomi</taxon>
        <taxon>Mammalia</taxon>
        <taxon>Eutheria</taxon>
        <taxon>Laurasiatheria</taxon>
        <taxon>Artiodactyla</taxon>
        <taxon>Ruminantia</taxon>
        <taxon>Pecora</taxon>
        <taxon>Cervidae</taxon>
        <taxon>Cervinae</taxon>
        <taxon>Cervus</taxon>
    </lineage>
</organism>
<evidence type="ECO:0000313" key="3">
    <source>
        <dbReference type="Proteomes" id="UP000242450"/>
    </source>
</evidence>